<dbReference type="InterPro" id="IPR016181">
    <property type="entry name" value="Acyl_CoA_acyltransferase"/>
</dbReference>
<protein>
    <recommendedName>
        <fullName evidence="3">N-acetyltransferase domain-containing protein</fullName>
    </recommendedName>
</protein>
<reference evidence="1 2" key="1">
    <citation type="submission" date="2019-03" db="EMBL/GenBank/DDBJ databases">
        <title>Genomic Encyclopedia of Archaeal and Bacterial Type Strains, Phase II (KMG-II): from individual species to whole genera.</title>
        <authorList>
            <person name="Goeker M."/>
        </authorList>
    </citation>
    <scope>NUCLEOTIDE SEQUENCE [LARGE SCALE GENOMIC DNA]</scope>
    <source>
        <strain evidence="1 2">DSM 24323</strain>
    </source>
</reference>
<dbReference type="RefSeq" id="WP_133755508.1">
    <property type="nucleotide sequence ID" value="NZ_CP171129.1"/>
</dbReference>
<dbReference type="AlphaFoldDB" id="A0A4R7J2G7"/>
<sequence length="241" mass="25560">MSVEPNTAAILRLAWARTLGLTDEAFDPAVPGAAQHLQKVVPDRITVVELFGQQAVLAPTWFHAAIADPQVRDEIGPLTEPANLLALSGRRMMRVVFDQVITATDRYVEDPSVPISLDPAAVNDVEHVCPPDDISQADLAASSSTFVALDDADLPAAAAGYREQAGFLAELSVLTAPTHRLRGWGTKAASVALNDALDGGLIPQLRRTTGSLAAAALGSRLGLQPIGRFTELQAIERIPPH</sequence>
<accession>A0A4R7J2G7</accession>
<evidence type="ECO:0000313" key="2">
    <source>
        <dbReference type="Proteomes" id="UP000295371"/>
    </source>
</evidence>
<comment type="caution">
    <text evidence="1">The sequence shown here is derived from an EMBL/GenBank/DDBJ whole genome shotgun (WGS) entry which is preliminary data.</text>
</comment>
<dbReference type="OrthoDB" id="4824241at2"/>
<proteinExistence type="predicted"/>
<evidence type="ECO:0008006" key="3">
    <source>
        <dbReference type="Google" id="ProtNLM"/>
    </source>
</evidence>
<name>A0A4R7J2G7_9ACTN</name>
<keyword evidence="2" id="KW-1185">Reference proteome</keyword>
<dbReference type="EMBL" id="SOAW01000002">
    <property type="protein sequence ID" value="TDT31205.1"/>
    <property type="molecule type" value="Genomic_DNA"/>
</dbReference>
<dbReference type="Proteomes" id="UP000295371">
    <property type="component" value="Unassembled WGS sequence"/>
</dbReference>
<evidence type="ECO:0000313" key="1">
    <source>
        <dbReference type="EMBL" id="TDT31205.1"/>
    </source>
</evidence>
<gene>
    <name evidence="1" type="ORF">CLV29_2619</name>
</gene>
<dbReference type="Gene3D" id="3.40.630.30">
    <property type="match status" value="1"/>
</dbReference>
<dbReference type="SUPFAM" id="SSF55729">
    <property type="entry name" value="Acyl-CoA N-acyltransferases (Nat)"/>
    <property type="match status" value="1"/>
</dbReference>
<organism evidence="1 2">
    <name type="scientific">Naumannella halotolerans</name>
    <dbReference type="NCBI Taxonomy" id="993414"/>
    <lineage>
        <taxon>Bacteria</taxon>
        <taxon>Bacillati</taxon>
        <taxon>Actinomycetota</taxon>
        <taxon>Actinomycetes</taxon>
        <taxon>Propionibacteriales</taxon>
        <taxon>Propionibacteriaceae</taxon>
        <taxon>Naumannella</taxon>
    </lineage>
</organism>